<evidence type="ECO:0000313" key="1">
    <source>
        <dbReference type="EMBL" id="GEZ27386.1"/>
    </source>
</evidence>
<proteinExistence type="predicted"/>
<accession>A0A699I6N8</accession>
<sequence length="152" mass="17544">MFSKRKEVCDSVSSPLLYKTWLECKSSSQAITSWFRLLTSSSKSKSNCFRTHAHMLIKMSDFNFKPSKAINPSTGRQKKLMFSMLWVSPVQRRKWALPVQRGDQKTMKDCQEDQEREGFSQKIEVLQSGLCTVVVVTKQVTLELLVPLRYDS</sequence>
<organism evidence="1">
    <name type="scientific">Tanacetum cinerariifolium</name>
    <name type="common">Dalmatian daisy</name>
    <name type="synonym">Chrysanthemum cinerariifolium</name>
    <dbReference type="NCBI Taxonomy" id="118510"/>
    <lineage>
        <taxon>Eukaryota</taxon>
        <taxon>Viridiplantae</taxon>
        <taxon>Streptophyta</taxon>
        <taxon>Embryophyta</taxon>
        <taxon>Tracheophyta</taxon>
        <taxon>Spermatophyta</taxon>
        <taxon>Magnoliopsida</taxon>
        <taxon>eudicotyledons</taxon>
        <taxon>Gunneridae</taxon>
        <taxon>Pentapetalae</taxon>
        <taxon>asterids</taxon>
        <taxon>campanulids</taxon>
        <taxon>Asterales</taxon>
        <taxon>Asteraceae</taxon>
        <taxon>Asteroideae</taxon>
        <taxon>Anthemideae</taxon>
        <taxon>Anthemidinae</taxon>
        <taxon>Tanacetum</taxon>
    </lineage>
</organism>
<protein>
    <submittedName>
        <fullName evidence="1">Uncharacterized protein</fullName>
    </submittedName>
</protein>
<dbReference type="AlphaFoldDB" id="A0A699I6N8"/>
<gene>
    <name evidence="1" type="ORF">Tci_499359</name>
</gene>
<reference evidence="1" key="1">
    <citation type="journal article" date="2019" name="Sci. Rep.">
        <title>Draft genome of Tanacetum cinerariifolium, the natural source of mosquito coil.</title>
        <authorList>
            <person name="Yamashiro T."/>
            <person name="Shiraishi A."/>
            <person name="Satake H."/>
            <person name="Nakayama K."/>
        </authorList>
    </citation>
    <scope>NUCLEOTIDE SEQUENCE</scope>
</reference>
<name>A0A699I6N8_TANCI</name>
<comment type="caution">
    <text evidence="1">The sequence shown here is derived from an EMBL/GenBank/DDBJ whole genome shotgun (WGS) entry which is preliminary data.</text>
</comment>
<dbReference type="EMBL" id="BKCJ010259750">
    <property type="protein sequence ID" value="GEZ27386.1"/>
    <property type="molecule type" value="Genomic_DNA"/>
</dbReference>